<keyword evidence="2" id="KW-1185">Reference proteome</keyword>
<reference evidence="1" key="1">
    <citation type="journal article" date="2022" name="bioRxiv">
        <title>Sequencing and chromosome-scale assembly of the giantPleurodeles waltlgenome.</title>
        <authorList>
            <person name="Brown T."/>
            <person name="Elewa A."/>
            <person name="Iarovenko S."/>
            <person name="Subramanian E."/>
            <person name="Araus A.J."/>
            <person name="Petzold A."/>
            <person name="Susuki M."/>
            <person name="Suzuki K.-i.T."/>
            <person name="Hayashi T."/>
            <person name="Toyoda A."/>
            <person name="Oliveira C."/>
            <person name="Osipova E."/>
            <person name="Leigh N.D."/>
            <person name="Simon A."/>
            <person name="Yun M.H."/>
        </authorList>
    </citation>
    <scope>NUCLEOTIDE SEQUENCE</scope>
    <source>
        <strain evidence="1">20211129_DDA</strain>
        <tissue evidence="1">Liver</tissue>
    </source>
</reference>
<proteinExistence type="predicted"/>
<protein>
    <submittedName>
        <fullName evidence="1">Uncharacterized protein</fullName>
    </submittedName>
</protein>
<name>A0AAV7PLA9_PLEWA</name>
<organism evidence="1 2">
    <name type="scientific">Pleurodeles waltl</name>
    <name type="common">Iberian ribbed newt</name>
    <dbReference type="NCBI Taxonomy" id="8319"/>
    <lineage>
        <taxon>Eukaryota</taxon>
        <taxon>Metazoa</taxon>
        <taxon>Chordata</taxon>
        <taxon>Craniata</taxon>
        <taxon>Vertebrata</taxon>
        <taxon>Euteleostomi</taxon>
        <taxon>Amphibia</taxon>
        <taxon>Batrachia</taxon>
        <taxon>Caudata</taxon>
        <taxon>Salamandroidea</taxon>
        <taxon>Salamandridae</taxon>
        <taxon>Pleurodelinae</taxon>
        <taxon>Pleurodeles</taxon>
    </lineage>
</organism>
<evidence type="ECO:0000313" key="2">
    <source>
        <dbReference type="Proteomes" id="UP001066276"/>
    </source>
</evidence>
<comment type="caution">
    <text evidence="1">The sequence shown here is derived from an EMBL/GenBank/DDBJ whole genome shotgun (WGS) entry which is preliminary data.</text>
</comment>
<gene>
    <name evidence="1" type="ORF">NDU88_006263</name>
</gene>
<dbReference type="Proteomes" id="UP001066276">
    <property type="component" value="Chromosome 7"/>
</dbReference>
<accession>A0AAV7PLA9</accession>
<dbReference type="EMBL" id="JANPWB010000011">
    <property type="protein sequence ID" value="KAJ1127870.1"/>
    <property type="molecule type" value="Genomic_DNA"/>
</dbReference>
<sequence length="78" mass="8657">MDGHIPEEGLLNDNLQGSLFVRKGTGWGGRTNWCLCLTREPCATSDFCRFGFPWRSGPLEESSREQLVVTALGTHETS</sequence>
<dbReference type="AlphaFoldDB" id="A0AAV7PLA9"/>
<evidence type="ECO:0000313" key="1">
    <source>
        <dbReference type="EMBL" id="KAJ1127870.1"/>
    </source>
</evidence>